<accession>A0A4Z2F0J3</accession>
<comment type="caution">
    <text evidence="1">The sequence shown here is derived from an EMBL/GenBank/DDBJ whole genome shotgun (WGS) entry which is preliminary data.</text>
</comment>
<dbReference type="Proteomes" id="UP000314294">
    <property type="component" value="Unassembled WGS sequence"/>
</dbReference>
<proteinExistence type="predicted"/>
<name>A0A4Z2F0J3_9TELE</name>
<dbReference type="AlphaFoldDB" id="A0A4Z2F0J3"/>
<evidence type="ECO:0000313" key="2">
    <source>
        <dbReference type="Proteomes" id="UP000314294"/>
    </source>
</evidence>
<evidence type="ECO:0000313" key="1">
    <source>
        <dbReference type="EMBL" id="TNN34012.1"/>
    </source>
</evidence>
<gene>
    <name evidence="1" type="ORF">EYF80_055825</name>
</gene>
<reference evidence="1 2" key="1">
    <citation type="submission" date="2019-03" db="EMBL/GenBank/DDBJ databases">
        <title>First draft genome of Liparis tanakae, snailfish: a comprehensive survey of snailfish specific genes.</title>
        <authorList>
            <person name="Kim W."/>
            <person name="Song I."/>
            <person name="Jeong J.-H."/>
            <person name="Kim D."/>
            <person name="Kim S."/>
            <person name="Ryu S."/>
            <person name="Song J.Y."/>
            <person name="Lee S.K."/>
        </authorList>
    </citation>
    <scope>NUCLEOTIDE SEQUENCE [LARGE SCALE GENOMIC DNA]</scope>
    <source>
        <tissue evidence="1">Muscle</tissue>
    </source>
</reference>
<organism evidence="1 2">
    <name type="scientific">Liparis tanakae</name>
    <name type="common">Tanaka's snailfish</name>
    <dbReference type="NCBI Taxonomy" id="230148"/>
    <lineage>
        <taxon>Eukaryota</taxon>
        <taxon>Metazoa</taxon>
        <taxon>Chordata</taxon>
        <taxon>Craniata</taxon>
        <taxon>Vertebrata</taxon>
        <taxon>Euteleostomi</taxon>
        <taxon>Actinopterygii</taxon>
        <taxon>Neopterygii</taxon>
        <taxon>Teleostei</taxon>
        <taxon>Neoteleostei</taxon>
        <taxon>Acanthomorphata</taxon>
        <taxon>Eupercaria</taxon>
        <taxon>Perciformes</taxon>
        <taxon>Cottioidei</taxon>
        <taxon>Cottales</taxon>
        <taxon>Liparidae</taxon>
        <taxon>Liparis</taxon>
    </lineage>
</organism>
<sequence length="66" mass="6818">MSTNTAHDSVSRDAALTSVNSLWFSACSTCVCFLAEAKGDWVMCVGAGGGARSGNDLLACWWAGEA</sequence>
<keyword evidence="2" id="KW-1185">Reference proteome</keyword>
<protein>
    <submittedName>
        <fullName evidence="1">Uncharacterized protein</fullName>
    </submittedName>
</protein>
<dbReference type="EMBL" id="SRLO01002064">
    <property type="protein sequence ID" value="TNN34012.1"/>
    <property type="molecule type" value="Genomic_DNA"/>
</dbReference>